<name>A0ABS4EAW2_9FIRM</name>
<sequence length="704" mass="78847">MKRSLSILMTFILVLSWLPIRIFASESAKTNNNEGTYQVFYWLQNADNDEYTFAGNIQRSGEIGGDISIPTVEEDKQSDIRFPLDISAYKQNLPLESQYDYINMDEVKTADTNANKTISADGKTIVNVFYSRNKYDIDFHLDTDNINDVTESVVGYKVGDSVYTNGDTYKIENVKVGQDISQRWPSDIEFIDSNGDILDDVVLTRMNNEGGYGYFANKQFVFHSEFVRGIDDNNINIKLAMGEKNYYYNFIAKLQSVDNNEEFEVNEDYSFSAYNGSSNNKIKGFYNMIPNKYNSYDINYYRFSYGLYFYSDDYQSIINNTNNIKFEKSLKNIDSEVDPGSKDGYNFAGWTIPVLEGDKVSFKKFDLNTEKMPSYNLHLFASWTKKNTGGGGGGSTEPPTSTKTVILASGEKYTDVLTATVLGNEKDAPILLSKKDSVDEETLAEIKRLNAEEVIISGGADSVSDKVVEQLKDYNVIRISGKDRYETAEKIGDEVRSITGNKEGAMLVDGTNFPDVITISTLASQKRAPILITEPETLNSTTDKTIDKWNLEDITIGGSYNSVSKDIENSLKVSKINRLGGVDRYETSKIIGQEVVNLTGNKSNMVLVDGTDFPDGITINSLASKFKSPIMLTTPNKLSKETSDMIKEWSTQNILIGGGYNSVSKPIEDNLNISKKERVAGQDRYETAVKISQRRTNSSLIGEK</sequence>
<protein>
    <submittedName>
        <fullName evidence="1">Repeat protein (TIGR02543 family)</fullName>
    </submittedName>
</protein>
<organism evidence="1 2">
    <name type="scientific">Metaclostridioides mangenotii</name>
    <dbReference type="NCBI Taxonomy" id="1540"/>
    <lineage>
        <taxon>Bacteria</taxon>
        <taxon>Bacillati</taxon>
        <taxon>Bacillota</taxon>
        <taxon>Clostridia</taxon>
        <taxon>Peptostreptococcales</taxon>
        <taxon>Peptostreptococcaceae</taxon>
        <taxon>Metaclostridioides</taxon>
    </lineage>
</organism>
<keyword evidence="2" id="KW-1185">Reference proteome</keyword>
<dbReference type="Gene3D" id="3.40.50.12090">
    <property type="match status" value="3"/>
</dbReference>
<dbReference type="Proteomes" id="UP000767291">
    <property type="component" value="Unassembled WGS sequence"/>
</dbReference>
<evidence type="ECO:0000313" key="1">
    <source>
        <dbReference type="EMBL" id="MBP1855085.1"/>
    </source>
</evidence>
<dbReference type="PANTHER" id="PTHR30032:SF8">
    <property type="entry name" value="GERMINATION-SPECIFIC N-ACETYLMURAMOYL-L-ALANINE AMIDASE"/>
    <property type="match status" value="1"/>
</dbReference>
<dbReference type="RefSeq" id="WP_209456554.1">
    <property type="nucleotide sequence ID" value="NZ_BAAACS010000002.1"/>
</dbReference>
<dbReference type="PANTHER" id="PTHR30032">
    <property type="entry name" value="N-ACETYLMURAMOYL-L-ALANINE AMIDASE-RELATED"/>
    <property type="match status" value="1"/>
</dbReference>
<comment type="caution">
    <text evidence="1">The sequence shown here is derived from an EMBL/GenBank/DDBJ whole genome shotgun (WGS) entry which is preliminary data.</text>
</comment>
<accession>A0ABS4EAW2</accession>
<proteinExistence type="predicted"/>
<dbReference type="InterPro" id="IPR051922">
    <property type="entry name" value="Bact_Sporulation_Assoc"/>
</dbReference>
<reference evidence="1 2" key="1">
    <citation type="submission" date="2021-03" db="EMBL/GenBank/DDBJ databases">
        <title>Genomic Encyclopedia of Type Strains, Phase IV (KMG-IV): sequencing the most valuable type-strain genomes for metagenomic binning, comparative biology and taxonomic classification.</title>
        <authorList>
            <person name="Goeker M."/>
        </authorList>
    </citation>
    <scope>NUCLEOTIDE SEQUENCE [LARGE SCALE GENOMIC DNA]</scope>
    <source>
        <strain evidence="1 2">DSM 1289</strain>
    </source>
</reference>
<dbReference type="Pfam" id="PF04122">
    <property type="entry name" value="CW_binding_2"/>
    <property type="match status" value="3"/>
</dbReference>
<dbReference type="InterPro" id="IPR007253">
    <property type="entry name" value="Cell_wall-bd_2"/>
</dbReference>
<evidence type="ECO:0000313" key="2">
    <source>
        <dbReference type="Proteomes" id="UP000767291"/>
    </source>
</evidence>
<gene>
    <name evidence="1" type="ORF">J2Z43_001478</name>
</gene>
<dbReference type="EMBL" id="JAGGJX010000002">
    <property type="protein sequence ID" value="MBP1855085.1"/>
    <property type="molecule type" value="Genomic_DNA"/>
</dbReference>